<dbReference type="GO" id="GO:0032153">
    <property type="term" value="C:cell division site"/>
    <property type="evidence" value="ECO:0007669"/>
    <property type="project" value="TreeGrafter"/>
</dbReference>
<dbReference type="SUPFAM" id="SSF52490">
    <property type="entry name" value="Tubulin nucleotide-binding domain-like"/>
    <property type="match status" value="1"/>
</dbReference>
<keyword evidence="7" id="KW-0132">Cell division</keyword>
<dbReference type="PROSITE" id="PS01135">
    <property type="entry name" value="FTSZ_2"/>
    <property type="match status" value="1"/>
</dbReference>
<dbReference type="GO" id="GO:0005525">
    <property type="term" value="F:GTP binding"/>
    <property type="evidence" value="ECO:0007669"/>
    <property type="project" value="UniProtKB-KW"/>
</dbReference>
<dbReference type="InterPro" id="IPR036525">
    <property type="entry name" value="Tubulin/FtsZ_GTPase_sf"/>
</dbReference>
<dbReference type="PANTHER" id="PTHR30314">
    <property type="entry name" value="CELL DIVISION PROTEIN FTSZ-RELATED"/>
    <property type="match status" value="1"/>
</dbReference>
<dbReference type="Pfam" id="PF00091">
    <property type="entry name" value="Tubulin"/>
    <property type="match status" value="1"/>
</dbReference>
<feature type="compositionally biased region" description="Low complexity" evidence="4">
    <location>
        <begin position="341"/>
        <end position="372"/>
    </location>
</feature>
<dbReference type="GO" id="GO:0051301">
    <property type="term" value="P:cell division"/>
    <property type="evidence" value="ECO:0007669"/>
    <property type="project" value="UniProtKB-KW"/>
</dbReference>
<dbReference type="GO" id="GO:0003924">
    <property type="term" value="F:GTPase activity"/>
    <property type="evidence" value="ECO:0007669"/>
    <property type="project" value="InterPro"/>
</dbReference>
<dbReference type="AlphaFoldDB" id="A0A1W1BYU8"/>
<dbReference type="PANTHER" id="PTHR30314:SF3">
    <property type="entry name" value="MITOCHONDRIAL DIVISION PROTEIN FSZA"/>
    <property type="match status" value="1"/>
</dbReference>
<dbReference type="CDD" id="cd02201">
    <property type="entry name" value="FtsZ_type1"/>
    <property type="match status" value="1"/>
</dbReference>
<feature type="domain" description="Tubulin/FtsZ 2-layer sandwich" evidence="6">
    <location>
        <begin position="215"/>
        <end position="334"/>
    </location>
</feature>
<reference evidence="7" key="1">
    <citation type="submission" date="2016-10" db="EMBL/GenBank/DDBJ databases">
        <authorList>
            <person name="de Groot N.N."/>
        </authorList>
    </citation>
    <scope>NUCLEOTIDE SEQUENCE</scope>
</reference>
<dbReference type="HAMAP" id="MF_00909">
    <property type="entry name" value="FtsZ"/>
    <property type="match status" value="1"/>
</dbReference>
<keyword evidence="7" id="KW-0131">Cell cycle</keyword>
<keyword evidence="2" id="KW-0547">Nucleotide-binding</keyword>
<evidence type="ECO:0000256" key="3">
    <source>
        <dbReference type="ARBA" id="ARBA00023134"/>
    </source>
</evidence>
<dbReference type="SUPFAM" id="SSF55307">
    <property type="entry name" value="Tubulin C-terminal domain-like"/>
    <property type="match status" value="1"/>
</dbReference>
<feature type="region of interest" description="Disordered" evidence="4">
    <location>
        <begin position="329"/>
        <end position="411"/>
    </location>
</feature>
<evidence type="ECO:0000256" key="2">
    <source>
        <dbReference type="ARBA" id="ARBA00022741"/>
    </source>
</evidence>
<dbReference type="Gene3D" id="3.40.50.1440">
    <property type="entry name" value="Tubulin/FtsZ, GTPase domain"/>
    <property type="match status" value="1"/>
</dbReference>
<dbReference type="EC" id="3.4.24.-" evidence="7"/>
<evidence type="ECO:0000313" key="7">
    <source>
        <dbReference type="EMBL" id="SFV58696.1"/>
    </source>
</evidence>
<proteinExistence type="inferred from homology"/>
<dbReference type="InterPro" id="IPR003008">
    <property type="entry name" value="Tubulin_FtsZ_GTPase"/>
</dbReference>
<comment type="similarity">
    <text evidence="1">Belongs to the FtsZ family.</text>
</comment>
<dbReference type="InterPro" id="IPR024757">
    <property type="entry name" value="FtsZ_C"/>
</dbReference>
<dbReference type="FunFam" id="3.40.50.1440:FF:000001">
    <property type="entry name" value="Cell division protein FtsZ"/>
    <property type="match status" value="1"/>
</dbReference>
<dbReference type="NCBIfam" id="TIGR00065">
    <property type="entry name" value="ftsZ"/>
    <property type="match status" value="1"/>
</dbReference>
<dbReference type="Pfam" id="PF12327">
    <property type="entry name" value="FtsZ_C"/>
    <property type="match status" value="1"/>
</dbReference>
<dbReference type="InterPro" id="IPR000158">
    <property type="entry name" value="Cell_div_FtsZ"/>
</dbReference>
<name>A0A1W1BYU8_9ZZZZ</name>
<dbReference type="Gene3D" id="3.30.1330.20">
    <property type="entry name" value="Tubulin/FtsZ, C-terminal domain"/>
    <property type="match status" value="1"/>
</dbReference>
<evidence type="ECO:0000259" key="5">
    <source>
        <dbReference type="SMART" id="SM00864"/>
    </source>
</evidence>
<dbReference type="PRINTS" id="PR00423">
    <property type="entry name" value="CELLDVISFTSZ"/>
</dbReference>
<dbReference type="InterPro" id="IPR020805">
    <property type="entry name" value="Cell_div_FtsZ_CS"/>
</dbReference>
<dbReference type="GO" id="GO:0005737">
    <property type="term" value="C:cytoplasm"/>
    <property type="evidence" value="ECO:0007669"/>
    <property type="project" value="TreeGrafter"/>
</dbReference>
<feature type="domain" description="Tubulin/FtsZ GTPase" evidence="5">
    <location>
        <begin position="19"/>
        <end position="211"/>
    </location>
</feature>
<evidence type="ECO:0000256" key="1">
    <source>
        <dbReference type="ARBA" id="ARBA00009690"/>
    </source>
</evidence>
<sequence>MEDFNIEVVETRSTINGANIKAIGVGGGGGNMINHMIDGGVHNIDLIVSNTDAQALQTSLAPFKMQLGINATRGLGAGMVPEKGREAALESFDEIKSMLEGSDIVFISAGLGGGTGTGAAPIIAQAAKEVGALTVSIVTTPFKFEGRKRTRLAKEGLEDLKDESDCIIVVPNEKLLSIVEKNLGIKESFKLVDDILSQAVSGISNVILSHGENDINLDFADVKTIMSHRGLALMGVGYSQGTNAAYDAAKAAIESPLLDNVSIDGAMGVLVHFDIHPDYPILEISAAMDIVEENADEDANVIFGTTTNTDLTIDEVKITIIATGFEKMNSRIVEPTPTPKQPTRQQPSQQTVVQEQPQQPQRPTTIRRTTSRYAGGAGLSNSGITRKVAGGDLGNSDDLLDVPTFLRRQMD</sequence>
<dbReference type="EMBL" id="FPHG01000037">
    <property type="protein sequence ID" value="SFV58696.1"/>
    <property type="molecule type" value="Genomic_DNA"/>
</dbReference>
<protein>
    <submittedName>
        <fullName evidence="7">Cell division protein FtsZ</fullName>
        <ecNumber evidence="7">3.4.24.-</ecNumber>
    </submittedName>
</protein>
<evidence type="ECO:0000259" key="6">
    <source>
        <dbReference type="SMART" id="SM00865"/>
    </source>
</evidence>
<dbReference type="InterPro" id="IPR037103">
    <property type="entry name" value="Tubulin/FtsZ-like_C"/>
</dbReference>
<keyword evidence="3" id="KW-0342">GTP-binding</keyword>
<accession>A0A1W1BYU8</accession>
<keyword evidence="7" id="KW-0378">Hydrolase</keyword>
<organism evidence="7">
    <name type="scientific">hydrothermal vent metagenome</name>
    <dbReference type="NCBI Taxonomy" id="652676"/>
    <lineage>
        <taxon>unclassified sequences</taxon>
        <taxon>metagenomes</taxon>
        <taxon>ecological metagenomes</taxon>
    </lineage>
</organism>
<gene>
    <name evidence="7" type="ORF">MNB_SV-9-1129</name>
</gene>
<dbReference type="InterPro" id="IPR018316">
    <property type="entry name" value="Tubulin/FtsZ_2-layer-sand-dom"/>
</dbReference>
<dbReference type="SMART" id="SM00864">
    <property type="entry name" value="Tubulin"/>
    <property type="match status" value="1"/>
</dbReference>
<dbReference type="SMART" id="SM00865">
    <property type="entry name" value="Tubulin_C"/>
    <property type="match status" value="1"/>
</dbReference>
<evidence type="ECO:0000256" key="4">
    <source>
        <dbReference type="SAM" id="MobiDB-lite"/>
    </source>
</evidence>
<dbReference type="InterPro" id="IPR008280">
    <property type="entry name" value="Tub_FtsZ_C"/>
</dbReference>
<dbReference type="InterPro" id="IPR045061">
    <property type="entry name" value="FtsZ/CetZ"/>
</dbReference>